<evidence type="ECO:0000313" key="2">
    <source>
        <dbReference type="EMBL" id="OCH91676.1"/>
    </source>
</evidence>
<gene>
    <name evidence="2" type="ORF">OBBRIDRAFT_792025</name>
</gene>
<organism evidence="2 3">
    <name type="scientific">Obba rivulosa</name>
    <dbReference type="NCBI Taxonomy" id="1052685"/>
    <lineage>
        <taxon>Eukaryota</taxon>
        <taxon>Fungi</taxon>
        <taxon>Dikarya</taxon>
        <taxon>Basidiomycota</taxon>
        <taxon>Agaricomycotina</taxon>
        <taxon>Agaricomycetes</taxon>
        <taxon>Polyporales</taxon>
        <taxon>Gelatoporiaceae</taxon>
        <taxon>Obba</taxon>
    </lineage>
</organism>
<dbReference type="EMBL" id="KV722381">
    <property type="protein sequence ID" value="OCH91676.1"/>
    <property type="molecule type" value="Genomic_DNA"/>
</dbReference>
<feature type="region of interest" description="Disordered" evidence="1">
    <location>
        <begin position="103"/>
        <end position="183"/>
    </location>
</feature>
<accession>A0A8E2DM40</accession>
<dbReference type="AlphaFoldDB" id="A0A8E2DM40"/>
<dbReference type="Proteomes" id="UP000250043">
    <property type="component" value="Unassembled WGS sequence"/>
</dbReference>
<proteinExistence type="predicted"/>
<sequence>MDVLRHTTAICRAGYRPAPTVGRNNPVQFSNTDAAGPIGMYMNKGSGVHAPRDIAQPMSLPRHARPTSPVGASREPRWPYATALRPILPKMPLPEMAIPERKDDAALTGQSAPSNWRRGKRQRREEVVDGSPPDLRPVKRRNGGDVQPGGVAGPSRAERVPTPSRKRSVQTVAKRPREPKYGACDPCRLLKQGCTGGDKDKACE</sequence>
<name>A0A8E2DM40_9APHY</name>
<keyword evidence="3" id="KW-1185">Reference proteome</keyword>
<protein>
    <submittedName>
        <fullName evidence="2">Uncharacterized protein</fullName>
    </submittedName>
</protein>
<reference evidence="2 3" key="1">
    <citation type="submission" date="2016-07" db="EMBL/GenBank/DDBJ databases">
        <title>Draft genome of the white-rot fungus Obba rivulosa 3A-2.</title>
        <authorList>
            <consortium name="DOE Joint Genome Institute"/>
            <person name="Miettinen O."/>
            <person name="Riley R."/>
            <person name="Acob R."/>
            <person name="Barry K."/>
            <person name="Cullen D."/>
            <person name="De Vries R."/>
            <person name="Hainaut M."/>
            <person name="Hatakka A."/>
            <person name="Henrissat B."/>
            <person name="Hilden K."/>
            <person name="Kuo R."/>
            <person name="Labutti K."/>
            <person name="Lipzen A."/>
            <person name="Makela M.R."/>
            <person name="Sandor L."/>
            <person name="Spatafora J.W."/>
            <person name="Grigoriev I.V."/>
            <person name="Hibbett D.S."/>
        </authorList>
    </citation>
    <scope>NUCLEOTIDE SEQUENCE [LARGE SCALE GENOMIC DNA]</scope>
    <source>
        <strain evidence="2 3">3A-2</strain>
    </source>
</reference>
<evidence type="ECO:0000256" key="1">
    <source>
        <dbReference type="SAM" id="MobiDB-lite"/>
    </source>
</evidence>
<evidence type="ECO:0000313" key="3">
    <source>
        <dbReference type="Proteomes" id="UP000250043"/>
    </source>
</evidence>